<feature type="non-terminal residue" evidence="1">
    <location>
        <position position="46"/>
    </location>
</feature>
<evidence type="ECO:0000313" key="2">
    <source>
        <dbReference type="Proteomes" id="UP000777784"/>
    </source>
</evidence>
<dbReference type="EMBL" id="JAHJDP010000022">
    <property type="protein sequence ID" value="MBU2689963.1"/>
    <property type="molecule type" value="Genomic_DNA"/>
</dbReference>
<dbReference type="AlphaFoldDB" id="A0A948WBH6"/>
<protein>
    <recommendedName>
        <fullName evidence="3">FlgD Ig-like domain-containing protein</fullName>
    </recommendedName>
</protein>
<reference evidence="1" key="1">
    <citation type="submission" date="2021-05" db="EMBL/GenBank/DDBJ databases">
        <title>Energy efficiency and biological interactions define the core microbiome of deep oligotrophic groundwater.</title>
        <authorList>
            <person name="Mehrshad M."/>
            <person name="Lopez-Fernandez M."/>
            <person name="Bell E."/>
            <person name="Bernier-Latmani R."/>
            <person name="Bertilsson S."/>
            <person name="Dopson M."/>
        </authorList>
    </citation>
    <scope>NUCLEOTIDE SEQUENCE</scope>
    <source>
        <strain evidence="1">Modern_marine.mb.64</strain>
    </source>
</reference>
<proteinExistence type="predicted"/>
<organism evidence="1 2">
    <name type="scientific">Eiseniibacteriota bacterium</name>
    <dbReference type="NCBI Taxonomy" id="2212470"/>
    <lineage>
        <taxon>Bacteria</taxon>
        <taxon>Candidatus Eiseniibacteriota</taxon>
    </lineage>
</organism>
<sequence length="46" mass="5007">MSGRQIIRLVDGALMSGPQRFRWNGLGADGERVAAGVYFVELKING</sequence>
<gene>
    <name evidence="1" type="ORF">KJ970_03485</name>
</gene>
<dbReference type="Proteomes" id="UP000777784">
    <property type="component" value="Unassembled WGS sequence"/>
</dbReference>
<evidence type="ECO:0000313" key="1">
    <source>
        <dbReference type="EMBL" id="MBU2689963.1"/>
    </source>
</evidence>
<comment type="caution">
    <text evidence="1">The sequence shown here is derived from an EMBL/GenBank/DDBJ whole genome shotgun (WGS) entry which is preliminary data.</text>
</comment>
<name>A0A948WBH6_UNCEI</name>
<evidence type="ECO:0008006" key="3">
    <source>
        <dbReference type="Google" id="ProtNLM"/>
    </source>
</evidence>
<accession>A0A948WBH6</accession>
<dbReference type="Gene3D" id="2.60.40.4070">
    <property type="match status" value="1"/>
</dbReference>